<comment type="pathway">
    <text evidence="3">Carbohydrate metabolism; galactose metabolism.</text>
</comment>
<evidence type="ECO:0000313" key="12">
    <source>
        <dbReference type="Proteomes" id="UP000324897"/>
    </source>
</evidence>
<name>A0A5J9TCN3_9POAL</name>
<dbReference type="SUPFAM" id="SSF51735">
    <property type="entry name" value="NAD(P)-binding Rossmann-fold domains"/>
    <property type="match status" value="1"/>
</dbReference>
<accession>A0A5J9TCN3</accession>
<protein>
    <recommendedName>
        <fullName evidence="5">UDP-glucose 4-epimerase</fullName>
        <ecNumber evidence="5">5.1.3.2</ecNumber>
    </recommendedName>
</protein>
<feature type="domain" description="NAD(P)-binding" evidence="10">
    <location>
        <begin position="152"/>
        <end position="426"/>
    </location>
</feature>
<evidence type="ECO:0000256" key="8">
    <source>
        <dbReference type="ARBA" id="ARBA00023235"/>
    </source>
</evidence>
<dbReference type="AlphaFoldDB" id="A0A5J9TCN3"/>
<sequence>MAAVEAGPSGKVVLVTGGAGYIGSHAVLQLLGAGFRAVVVDSLANSSELALRRVAALAGEEAARNLAFHKIILGYIQAVIAKVGVDIQGICDDLMGTVHPGKFAWLLVHSFVKAPTCIASASQNLYNWSQYLFSIVFDKVRLADLLKRLPLFSIMLVDIRDKDALEKVFASQRFDAVIHFAGLKAVGESVQNPLLYYDYNVVGTINLLEVMAAHGCKKLVFSSSAAVYGSPKNSPCTEEFPLIPHNPYGRTKLMAEEICRDIYNTDPEWSIILLRYFNPVGAHPSGYLGEDPCGTPNNLMPFVQQIAVGRRPSLTIFGNNYATKDGTGVRDYIHVVDLADGHVFALRKLFENSSNIGCEAYNLGTGKGTSVLEIVNAFEKASGKKIPLVIGQRRRGDAEILFSSTAKAERELNWKAKYGIEEMCRDLWNWASKNPYGYASSESPKLSPKQNGNSR</sequence>
<reference evidence="11 12" key="1">
    <citation type="journal article" date="2019" name="Sci. Rep.">
        <title>A high-quality genome of Eragrostis curvula grass provides insights into Poaceae evolution and supports new strategies to enhance forage quality.</title>
        <authorList>
            <person name="Carballo J."/>
            <person name="Santos B.A.C.M."/>
            <person name="Zappacosta D."/>
            <person name="Garbus I."/>
            <person name="Selva J.P."/>
            <person name="Gallo C.A."/>
            <person name="Diaz A."/>
            <person name="Albertini E."/>
            <person name="Caccamo M."/>
            <person name="Echenique V."/>
        </authorList>
    </citation>
    <scope>NUCLEOTIDE SEQUENCE [LARGE SCALE GENOMIC DNA]</scope>
    <source>
        <strain evidence="12">cv. Victoria</strain>
        <tissue evidence="11">Leaf</tissue>
    </source>
</reference>
<evidence type="ECO:0000256" key="2">
    <source>
        <dbReference type="ARBA" id="ARBA00001911"/>
    </source>
</evidence>
<evidence type="ECO:0000259" key="10">
    <source>
        <dbReference type="Pfam" id="PF16363"/>
    </source>
</evidence>
<dbReference type="FunFam" id="3.90.25.10:FF:000078">
    <property type="entry name" value="Delta-1-pyrroline-5-carboxylate synthase B"/>
    <property type="match status" value="1"/>
</dbReference>
<evidence type="ECO:0000256" key="5">
    <source>
        <dbReference type="ARBA" id="ARBA00013189"/>
    </source>
</evidence>
<keyword evidence="12" id="KW-1185">Reference proteome</keyword>
<evidence type="ECO:0000313" key="11">
    <source>
        <dbReference type="EMBL" id="TVU09170.1"/>
    </source>
</evidence>
<evidence type="ECO:0000259" key="9">
    <source>
        <dbReference type="Pfam" id="PF01370"/>
    </source>
</evidence>
<evidence type="ECO:0000256" key="4">
    <source>
        <dbReference type="ARBA" id="ARBA00007637"/>
    </source>
</evidence>
<dbReference type="PANTHER" id="PTHR43725">
    <property type="entry name" value="UDP-GLUCOSE 4-EPIMERASE"/>
    <property type="match status" value="1"/>
</dbReference>
<dbReference type="PANTHER" id="PTHR43725:SF1">
    <property type="entry name" value="UDP-GLUCOSE 4-EPIMERASE 4"/>
    <property type="match status" value="1"/>
</dbReference>
<dbReference type="Gramene" id="TVU09170">
    <property type="protein sequence ID" value="TVU09170"/>
    <property type="gene ID" value="EJB05_42616"/>
</dbReference>
<dbReference type="GO" id="GO:0003978">
    <property type="term" value="F:UDP-glucose 4-epimerase activity"/>
    <property type="evidence" value="ECO:0007669"/>
    <property type="project" value="UniProtKB-EC"/>
</dbReference>
<comment type="caution">
    <text evidence="11">The sequence shown here is derived from an EMBL/GenBank/DDBJ whole genome shotgun (WGS) entry which is preliminary data.</text>
</comment>
<dbReference type="Proteomes" id="UP000324897">
    <property type="component" value="Chromosome 3"/>
</dbReference>
<dbReference type="EMBL" id="RWGY01000039">
    <property type="protein sequence ID" value="TVU09170.1"/>
    <property type="molecule type" value="Genomic_DNA"/>
</dbReference>
<keyword evidence="6" id="KW-0520">NAD</keyword>
<dbReference type="Pfam" id="PF01370">
    <property type="entry name" value="Epimerase"/>
    <property type="match status" value="1"/>
</dbReference>
<dbReference type="EC" id="5.1.3.2" evidence="5"/>
<organism evidence="11 12">
    <name type="scientific">Eragrostis curvula</name>
    <name type="common">weeping love grass</name>
    <dbReference type="NCBI Taxonomy" id="38414"/>
    <lineage>
        <taxon>Eukaryota</taxon>
        <taxon>Viridiplantae</taxon>
        <taxon>Streptophyta</taxon>
        <taxon>Embryophyta</taxon>
        <taxon>Tracheophyta</taxon>
        <taxon>Spermatophyta</taxon>
        <taxon>Magnoliopsida</taxon>
        <taxon>Liliopsida</taxon>
        <taxon>Poales</taxon>
        <taxon>Poaceae</taxon>
        <taxon>PACMAD clade</taxon>
        <taxon>Chloridoideae</taxon>
        <taxon>Eragrostideae</taxon>
        <taxon>Eragrostidinae</taxon>
        <taxon>Eragrostis</taxon>
    </lineage>
</organism>
<keyword evidence="8" id="KW-0413">Isomerase</keyword>
<evidence type="ECO:0000256" key="1">
    <source>
        <dbReference type="ARBA" id="ARBA00000083"/>
    </source>
</evidence>
<keyword evidence="7" id="KW-0299">Galactose metabolism</keyword>
<dbReference type="Gene3D" id="3.90.25.10">
    <property type="entry name" value="UDP-galactose 4-epimerase, domain 1"/>
    <property type="match status" value="1"/>
</dbReference>
<gene>
    <name evidence="11" type="ORF">EJB05_42616</name>
</gene>
<evidence type="ECO:0000256" key="7">
    <source>
        <dbReference type="ARBA" id="ARBA00023144"/>
    </source>
</evidence>
<dbReference type="GO" id="GO:0005829">
    <property type="term" value="C:cytosol"/>
    <property type="evidence" value="ECO:0007669"/>
    <property type="project" value="TreeGrafter"/>
</dbReference>
<evidence type="ECO:0000256" key="3">
    <source>
        <dbReference type="ARBA" id="ARBA00004947"/>
    </source>
</evidence>
<dbReference type="OrthoDB" id="9402762at2759"/>
<proteinExistence type="inferred from homology"/>
<dbReference type="Pfam" id="PF16363">
    <property type="entry name" value="GDP_Man_Dehyd"/>
    <property type="match status" value="1"/>
</dbReference>
<feature type="non-terminal residue" evidence="11">
    <location>
        <position position="1"/>
    </location>
</feature>
<comment type="catalytic activity">
    <reaction evidence="1">
        <text>UDP-alpha-D-glucose = UDP-alpha-D-galactose</text>
        <dbReference type="Rhea" id="RHEA:22168"/>
        <dbReference type="ChEBI" id="CHEBI:58885"/>
        <dbReference type="ChEBI" id="CHEBI:66914"/>
        <dbReference type="EC" id="5.1.3.2"/>
    </reaction>
</comment>
<dbReference type="FunFam" id="3.90.25.10:FF:000060">
    <property type="entry name" value="UDP-glucose 4-epimerase 4"/>
    <property type="match status" value="1"/>
</dbReference>
<dbReference type="NCBIfam" id="TIGR01179">
    <property type="entry name" value="galE"/>
    <property type="match status" value="1"/>
</dbReference>
<keyword evidence="7" id="KW-0119">Carbohydrate metabolism</keyword>
<dbReference type="Gene3D" id="3.40.50.720">
    <property type="entry name" value="NAD(P)-binding Rossmann-like Domain"/>
    <property type="match status" value="2"/>
</dbReference>
<dbReference type="GO" id="GO:0006012">
    <property type="term" value="P:galactose metabolic process"/>
    <property type="evidence" value="ECO:0007669"/>
    <property type="project" value="UniProtKB-KW"/>
</dbReference>
<dbReference type="InterPro" id="IPR001509">
    <property type="entry name" value="Epimerase_deHydtase"/>
</dbReference>
<evidence type="ECO:0000256" key="6">
    <source>
        <dbReference type="ARBA" id="ARBA00023027"/>
    </source>
</evidence>
<dbReference type="InterPro" id="IPR005886">
    <property type="entry name" value="UDP_G4E"/>
</dbReference>
<feature type="domain" description="NAD-dependent epimerase/dehydratase" evidence="9">
    <location>
        <begin position="13"/>
        <end position="55"/>
    </location>
</feature>
<dbReference type="InterPro" id="IPR036291">
    <property type="entry name" value="NAD(P)-bd_dom_sf"/>
</dbReference>
<comment type="cofactor">
    <cofactor evidence="2">
        <name>NAD(+)</name>
        <dbReference type="ChEBI" id="CHEBI:57540"/>
    </cofactor>
</comment>
<comment type="similarity">
    <text evidence="4">Belongs to the NAD(P)-dependent epimerase/dehydratase family.</text>
</comment>
<dbReference type="InterPro" id="IPR016040">
    <property type="entry name" value="NAD(P)-bd_dom"/>
</dbReference>
<dbReference type="CDD" id="cd05247">
    <property type="entry name" value="UDP_G4E_1_SDR_e"/>
    <property type="match status" value="1"/>
</dbReference>